<dbReference type="Proteomes" id="UP000662986">
    <property type="component" value="Chromosome"/>
</dbReference>
<proteinExistence type="predicted"/>
<dbReference type="EMBL" id="CP070619">
    <property type="protein sequence ID" value="QSE93742.1"/>
    <property type="molecule type" value="Genomic_DNA"/>
</dbReference>
<keyword evidence="2" id="KW-1185">Reference proteome</keyword>
<accession>A0A974WAH6</accession>
<protein>
    <submittedName>
        <fullName evidence="1">Alpha/beta hydrolase</fullName>
    </submittedName>
</protein>
<evidence type="ECO:0000313" key="1">
    <source>
        <dbReference type="EMBL" id="QSE93742.1"/>
    </source>
</evidence>
<dbReference type="InterPro" id="IPR010662">
    <property type="entry name" value="RBBP9/YdeN"/>
</dbReference>
<dbReference type="GO" id="GO:0016787">
    <property type="term" value="F:hydrolase activity"/>
    <property type="evidence" value="ECO:0007669"/>
    <property type="project" value="UniProtKB-KW"/>
</dbReference>
<dbReference type="Pfam" id="PF06821">
    <property type="entry name" value="Ser_hydrolase"/>
    <property type="match status" value="1"/>
</dbReference>
<evidence type="ECO:0000313" key="2">
    <source>
        <dbReference type="Proteomes" id="UP000662986"/>
    </source>
</evidence>
<name>A0A974WAH6_9NOCA</name>
<reference evidence="1 2" key="1">
    <citation type="journal article" date="2021" name="Microbiol. Resour. Announc.">
        <title>Complete Genome Sequences of Two Rhodococcus sp. Strains with Large and Linear Chromosomes, Isolated from Apple Rhizosphere.</title>
        <authorList>
            <person name="Benning S."/>
            <person name="Brugnone N."/>
            <person name="Siani R."/>
            <person name="Kublik S."/>
            <person name="Schloter M."/>
            <person name="Rad V."/>
        </authorList>
    </citation>
    <scope>NUCLEOTIDE SEQUENCE [LARGE SCALE GENOMIC DNA]</scope>
    <source>
        <strain evidence="1 2">R79</strain>
    </source>
</reference>
<dbReference type="RefSeq" id="WP_206010227.1">
    <property type="nucleotide sequence ID" value="NZ_CP070619.1"/>
</dbReference>
<reference evidence="1 2" key="2">
    <citation type="journal article" date="2022" name="Arch. Microbiol.">
        <title>Rhodococcus pseudokoreensis sp. nov. isolated from the rhizosphere of young M26 apple rootstocks.</title>
        <authorList>
            <person name="Kampfer P."/>
            <person name="Glaeser S.P."/>
            <person name="Blom J."/>
            <person name="Wolf J."/>
            <person name="Benning S."/>
            <person name="Schloter M."/>
            <person name="Neumann-Schaal M."/>
        </authorList>
    </citation>
    <scope>NUCLEOTIDE SEQUENCE [LARGE SCALE GENOMIC DNA]</scope>
    <source>
        <strain evidence="1 2">R79</strain>
    </source>
</reference>
<keyword evidence="1" id="KW-0378">Hydrolase</keyword>
<gene>
    <name evidence="1" type="ORF">JWS13_36665</name>
</gene>
<sequence>MHNTDTPTVVFVPGLRDHNPDHWQSLLADTLPKTRTVPPLERNSLNLDAREAALDTILSEIDGPVVLVAHSAGVMITVHWAARRDGHQIVGALLVAPPDLETPMPEGHSTVQDLDDAGWLPIPREPLPFPCTAVASTNDPLSTFDRAADFAESWGARLVNAGAVGHLNPISGYGHWEQGHQFLEELLEEVATGAGTDS</sequence>
<dbReference type="Gene3D" id="3.40.50.1820">
    <property type="entry name" value="alpha/beta hydrolase"/>
    <property type="match status" value="1"/>
</dbReference>
<dbReference type="InterPro" id="IPR029058">
    <property type="entry name" value="AB_hydrolase_fold"/>
</dbReference>
<dbReference type="SUPFAM" id="SSF53474">
    <property type="entry name" value="alpha/beta-Hydrolases"/>
    <property type="match status" value="1"/>
</dbReference>
<organism evidence="1 2">
    <name type="scientific">Rhodococcus pseudokoreensis</name>
    <dbReference type="NCBI Taxonomy" id="2811421"/>
    <lineage>
        <taxon>Bacteria</taxon>
        <taxon>Bacillati</taxon>
        <taxon>Actinomycetota</taxon>
        <taxon>Actinomycetes</taxon>
        <taxon>Mycobacteriales</taxon>
        <taxon>Nocardiaceae</taxon>
        <taxon>Rhodococcus</taxon>
    </lineage>
</organism>